<dbReference type="InterPro" id="IPR050245">
    <property type="entry name" value="PrsA_foldase"/>
</dbReference>
<dbReference type="AlphaFoldDB" id="A0A5B8NJI5"/>
<dbReference type="EC" id="5.2.1.8" evidence="2"/>
<protein>
    <recommendedName>
        <fullName evidence="2">peptidylprolyl isomerase</fullName>
        <ecNumber evidence="2">5.2.1.8</ecNumber>
    </recommendedName>
</protein>
<evidence type="ECO:0000256" key="5">
    <source>
        <dbReference type="ARBA" id="ARBA00023235"/>
    </source>
</evidence>
<dbReference type="InterPro" id="IPR046357">
    <property type="entry name" value="PPIase_dom_sf"/>
</dbReference>
<reference evidence="8" key="1">
    <citation type="submission" date="2019-08" db="EMBL/GenBank/DDBJ databases">
        <title>Carotenoids and Carotenoid Binding Proteins in the Halophilic Cyanobacterium Euhalothece sp. ZM00.</title>
        <authorList>
            <person name="Cho S.M."/>
            <person name="Song J.Y."/>
            <person name="Park Y.-I."/>
        </authorList>
    </citation>
    <scope>NUCLEOTIDE SEQUENCE [LARGE SCALE GENOMIC DNA]</scope>
    <source>
        <strain evidence="8">Z-M001</strain>
    </source>
</reference>
<evidence type="ECO:0000313" key="8">
    <source>
        <dbReference type="EMBL" id="QDZ38671.1"/>
    </source>
</evidence>
<evidence type="ECO:0000259" key="7">
    <source>
        <dbReference type="PROSITE" id="PS50198"/>
    </source>
</evidence>
<accession>A0A5B8NJI5</accession>
<comment type="catalytic activity">
    <reaction evidence="1">
        <text>[protein]-peptidylproline (omega=180) = [protein]-peptidylproline (omega=0)</text>
        <dbReference type="Rhea" id="RHEA:16237"/>
        <dbReference type="Rhea" id="RHEA-COMP:10747"/>
        <dbReference type="Rhea" id="RHEA-COMP:10748"/>
        <dbReference type="ChEBI" id="CHEBI:83833"/>
        <dbReference type="ChEBI" id="CHEBI:83834"/>
        <dbReference type="EC" id="5.2.1.8"/>
    </reaction>
</comment>
<dbReference type="PANTHER" id="PTHR47245">
    <property type="entry name" value="PEPTIDYLPROLYL ISOMERASE"/>
    <property type="match status" value="1"/>
</dbReference>
<dbReference type="SUPFAM" id="SSF109998">
    <property type="entry name" value="Triger factor/SurA peptide-binding domain-like"/>
    <property type="match status" value="1"/>
</dbReference>
<dbReference type="RefSeq" id="WP_146294282.1">
    <property type="nucleotide sequence ID" value="NZ_CP042326.1"/>
</dbReference>
<evidence type="ECO:0000313" key="9">
    <source>
        <dbReference type="Proteomes" id="UP000318453"/>
    </source>
</evidence>
<evidence type="ECO:0000256" key="4">
    <source>
        <dbReference type="ARBA" id="ARBA00023110"/>
    </source>
</evidence>
<evidence type="ECO:0000256" key="1">
    <source>
        <dbReference type="ARBA" id="ARBA00000971"/>
    </source>
</evidence>
<dbReference type="PANTHER" id="PTHR47245:SF1">
    <property type="entry name" value="FOLDASE PROTEIN PRSA"/>
    <property type="match status" value="1"/>
</dbReference>
<organism evidence="8 9">
    <name type="scientific">Euhalothece natronophila Z-M001</name>
    <dbReference type="NCBI Taxonomy" id="522448"/>
    <lineage>
        <taxon>Bacteria</taxon>
        <taxon>Bacillati</taxon>
        <taxon>Cyanobacteriota</taxon>
        <taxon>Cyanophyceae</taxon>
        <taxon>Oscillatoriophycideae</taxon>
        <taxon>Chroococcales</taxon>
        <taxon>Halothecacae</taxon>
        <taxon>Halothece cluster</taxon>
        <taxon>Euhalothece</taxon>
    </lineage>
</organism>
<dbReference type="KEGG" id="enn:FRE64_01155"/>
<dbReference type="InterPro" id="IPR027304">
    <property type="entry name" value="Trigger_fact/SurA_dom_sf"/>
</dbReference>
<dbReference type="OrthoDB" id="507969at2"/>
<gene>
    <name evidence="8" type="ORF">FRE64_01155</name>
</gene>
<dbReference type="Gene3D" id="3.10.50.40">
    <property type="match status" value="1"/>
</dbReference>
<keyword evidence="4 6" id="KW-0697">Rotamase</keyword>
<keyword evidence="3" id="KW-0732">Signal</keyword>
<evidence type="ECO:0000256" key="3">
    <source>
        <dbReference type="ARBA" id="ARBA00022729"/>
    </source>
</evidence>
<dbReference type="PROSITE" id="PS50198">
    <property type="entry name" value="PPIC_PPIASE_2"/>
    <property type="match status" value="1"/>
</dbReference>
<dbReference type="Proteomes" id="UP000318453">
    <property type="component" value="Chromosome"/>
</dbReference>
<name>A0A5B8NJI5_9CHRO</name>
<keyword evidence="9" id="KW-1185">Reference proteome</keyword>
<sequence>MTEVIKINETPIPPEKLVSHLKTYQMLPQLLRELIIDRAIAPIECSPEEVEKAKKEYLTQNRLTDPKQVQAWLQYNHLNQEEFEKIAIRKYKLKKFKQETWGVKVESYFLQRKRDLDQVVYSLLRTKDHSIATELYFRLQNQEASFEELAQKYSEGAEAETRGIIGPVPVTTPHEKVSEMLLKSEVGQLWPPVRIGEWSIIVRLEKLISAQLDEPTRQKLIHELFSKWLEEEVKKQIKIEPLDTETSEVA</sequence>
<feature type="domain" description="PpiC" evidence="7">
    <location>
        <begin position="118"/>
        <end position="206"/>
    </location>
</feature>
<dbReference type="SUPFAM" id="SSF54534">
    <property type="entry name" value="FKBP-like"/>
    <property type="match status" value="1"/>
</dbReference>
<dbReference type="InterPro" id="IPR000297">
    <property type="entry name" value="PPIase_PpiC"/>
</dbReference>
<evidence type="ECO:0000256" key="6">
    <source>
        <dbReference type="PROSITE-ProRule" id="PRU00278"/>
    </source>
</evidence>
<dbReference type="GO" id="GO:0003755">
    <property type="term" value="F:peptidyl-prolyl cis-trans isomerase activity"/>
    <property type="evidence" value="ECO:0007669"/>
    <property type="project" value="UniProtKB-KW"/>
</dbReference>
<dbReference type="EMBL" id="CP042326">
    <property type="protein sequence ID" value="QDZ38671.1"/>
    <property type="molecule type" value="Genomic_DNA"/>
</dbReference>
<keyword evidence="5 6" id="KW-0413">Isomerase</keyword>
<proteinExistence type="predicted"/>
<evidence type="ECO:0000256" key="2">
    <source>
        <dbReference type="ARBA" id="ARBA00013194"/>
    </source>
</evidence>
<dbReference type="Pfam" id="PF00639">
    <property type="entry name" value="Rotamase"/>
    <property type="match status" value="1"/>
</dbReference>